<gene>
    <name evidence="3" type="ORF">PQI24_08920</name>
</gene>
<feature type="compositionally biased region" description="Low complexity" evidence="1">
    <location>
        <begin position="121"/>
        <end position="134"/>
    </location>
</feature>
<name>A0ABU8SUS5_9GAMM</name>
<comment type="caution">
    <text evidence="3">The sequence shown here is derived from an EMBL/GenBank/DDBJ whole genome shotgun (WGS) entry which is preliminary data.</text>
</comment>
<proteinExistence type="predicted"/>
<evidence type="ECO:0000256" key="1">
    <source>
        <dbReference type="SAM" id="MobiDB-lite"/>
    </source>
</evidence>
<feature type="chain" id="PRO_5047417359" evidence="2">
    <location>
        <begin position="24"/>
        <end position="311"/>
    </location>
</feature>
<keyword evidence="2" id="KW-0732">Signal</keyword>
<evidence type="ECO:0000256" key="2">
    <source>
        <dbReference type="SAM" id="SignalP"/>
    </source>
</evidence>
<feature type="compositionally biased region" description="Polar residues" evidence="1">
    <location>
        <begin position="135"/>
        <end position="145"/>
    </location>
</feature>
<feature type="signal peptide" evidence="2">
    <location>
        <begin position="1"/>
        <end position="23"/>
    </location>
</feature>
<dbReference type="InterPro" id="IPR022529">
    <property type="entry name" value="DUF3530"/>
</dbReference>
<accession>A0ABU8SUS5</accession>
<dbReference type="Proteomes" id="UP001377972">
    <property type="component" value="Unassembled WGS sequence"/>
</dbReference>
<evidence type="ECO:0000313" key="3">
    <source>
        <dbReference type="EMBL" id="MEJ6496155.1"/>
    </source>
</evidence>
<sequence>MNLKPAHRLAYAACFALMGNVNAADFIKPTPWSSLVTNDIQRFLPSDEVRTLLAGEDEFISLYRQSMAASQRGIVLIIPDWQHLPTNNAGINFLRKQLNEIGYATLAMTMPDIDWHPVDVTTPESPESSEAESTIQSSQQGDEQSTPAPPAETQQAPHFVTGEPNISEAVLDDYKLKLIARFNALYNSAMDEGGNIIVVAQGASAGLLIEHYASFPNNELNAFISLGSYLPNSVRNQHLNATLSTISPPLLDIFYSEGNPDTLQSVKDRKRWVRKHAKYDYRQRELFGVPSEPEQHQRLLKEVDGFLRRLF</sequence>
<reference evidence="3 4" key="1">
    <citation type="submission" date="2023-01" db="EMBL/GenBank/DDBJ databases">
        <title>Trichodesmium-associated heterotrophic epibiont bacteria.</title>
        <authorList>
            <person name="Cleveland C.S."/>
            <person name="Webb E.A."/>
        </authorList>
    </citation>
    <scope>NUCLEOTIDE SEQUENCE [LARGE SCALE GENOMIC DNA]</scope>
    <source>
        <strain evidence="3 4">USCH2</strain>
    </source>
</reference>
<keyword evidence="4" id="KW-1185">Reference proteome</keyword>
<dbReference type="EMBL" id="JAQPZS010000006">
    <property type="protein sequence ID" value="MEJ6496155.1"/>
    <property type="molecule type" value="Genomic_DNA"/>
</dbReference>
<dbReference type="RefSeq" id="WP_339980748.1">
    <property type="nucleotide sequence ID" value="NZ_JAQPZS010000006.1"/>
</dbReference>
<dbReference type="Pfam" id="PF12048">
    <property type="entry name" value="DUF3530"/>
    <property type="match status" value="1"/>
</dbReference>
<organism evidence="3 4">
    <name type="scientific">Pseudoalteromonas lipolytica</name>
    <dbReference type="NCBI Taxonomy" id="570156"/>
    <lineage>
        <taxon>Bacteria</taxon>
        <taxon>Pseudomonadati</taxon>
        <taxon>Pseudomonadota</taxon>
        <taxon>Gammaproteobacteria</taxon>
        <taxon>Alteromonadales</taxon>
        <taxon>Pseudoalteromonadaceae</taxon>
        <taxon>Pseudoalteromonas</taxon>
    </lineage>
</organism>
<protein>
    <submittedName>
        <fullName evidence="3">DUF3530 family protein</fullName>
    </submittedName>
</protein>
<evidence type="ECO:0000313" key="4">
    <source>
        <dbReference type="Proteomes" id="UP001377972"/>
    </source>
</evidence>
<feature type="region of interest" description="Disordered" evidence="1">
    <location>
        <begin position="115"/>
        <end position="157"/>
    </location>
</feature>